<dbReference type="Pfam" id="PF01343">
    <property type="entry name" value="Peptidase_S49"/>
    <property type="match status" value="2"/>
</dbReference>
<feature type="domain" description="Peptidase S49" evidence="9">
    <location>
        <begin position="144"/>
        <end position="293"/>
    </location>
</feature>
<organism evidence="10 11">
    <name type="scientific">Candidatus Pantoea edessiphila</name>
    <dbReference type="NCBI Taxonomy" id="2044610"/>
    <lineage>
        <taxon>Bacteria</taxon>
        <taxon>Pseudomonadati</taxon>
        <taxon>Pseudomonadota</taxon>
        <taxon>Gammaproteobacteria</taxon>
        <taxon>Enterobacterales</taxon>
        <taxon>Erwiniaceae</taxon>
        <taxon>Pantoea</taxon>
    </lineage>
</organism>
<evidence type="ECO:0000256" key="6">
    <source>
        <dbReference type="ARBA" id="ARBA00023136"/>
    </source>
</evidence>
<dbReference type="CDD" id="cd07023">
    <property type="entry name" value="S49_Sppa_N_C"/>
    <property type="match status" value="1"/>
</dbReference>
<dbReference type="GO" id="GO:0004252">
    <property type="term" value="F:serine-type endopeptidase activity"/>
    <property type="evidence" value="ECO:0007669"/>
    <property type="project" value="InterPro"/>
</dbReference>
<dbReference type="OrthoDB" id="9764363at2"/>
<dbReference type="InterPro" id="IPR029045">
    <property type="entry name" value="ClpP/crotonase-like_dom_sf"/>
</dbReference>
<keyword evidence="8" id="KW-1133">Transmembrane helix</keyword>
<dbReference type="EMBL" id="PDKU01000001">
    <property type="protein sequence ID" value="PPI86773.1"/>
    <property type="molecule type" value="Genomic_DNA"/>
</dbReference>
<dbReference type="PANTHER" id="PTHR33209">
    <property type="entry name" value="PROTEASE 4"/>
    <property type="match status" value="1"/>
</dbReference>
<evidence type="ECO:0000313" key="10">
    <source>
        <dbReference type="EMBL" id="PPI86773.1"/>
    </source>
</evidence>
<protein>
    <submittedName>
        <fullName evidence="10">Signal peptide peptidase SppA</fullName>
    </submittedName>
</protein>
<evidence type="ECO:0000256" key="2">
    <source>
        <dbReference type="ARBA" id="ARBA00008683"/>
    </source>
</evidence>
<name>A0A2P5SWT1_9GAMM</name>
<keyword evidence="11" id="KW-1185">Reference proteome</keyword>
<dbReference type="InterPro" id="IPR002142">
    <property type="entry name" value="Peptidase_S49"/>
</dbReference>
<dbReference type="Proteomes" id="UP000296144">
    <property type="component" value="Unassembled WGS sequence"/>
</dbReference>
<dbReference type="NCBIfam" id="NF008195">
    <property type="entry name" value="PRK10949.1"/>
    <property type="match status" value="1"/>
</dbReference>
<sequence length="615" mass="69000">MKVLWRIIADIFKCIWLVLNFTRAFILNFLMIVAFIFIGKFLFQLSNHSFNGIPVNKGALKLDLRGVLVDKISGNSYMNKIEDQILSKVHKKSTVHQNLIFDVVRAIRQAQDDKNITGIVLDLHDFIGGDQVSLQYVGKILGEFRASGKPIYAIGNNYNQSQYYIASFANKIFLSPLGSVDLKGFSTNQLYYNKLLHKLKINSHVFKVGSYKSAVEPFLLDKMSDKVRKIDRNWINQLWNNYLDKVSANRKVKQDQIFPGALKIIAKLKALNGDTAKYALDNKLVDSIASRPAVDKQLIKIFGLNKKTNDYYNTSIYDYQAPRNKNQNGNIAVIMINGPIVNNKFRADNVVGNNIIQHIRNARLNSNIKAVILYVNSPGGSVSASESIRQELIALRDGKKPVVVLMGSVAASGGYWISTQSDYIIASPSTLTGSIGIFGLVNTIEDTLDAIGIHADGVSTSPLARNFSTRQLPKEIEQIIQINVSNGYNKFVDLVAKSRKQTFKQIDKIAQGHIWTGIEAKQNGLVDALGDFDDAVKKVQELAKITDPKLIWYQDNSTLIDVILNHVSVSNIFFDLLNNQLNYPVVNTNYQAKFLDDFDDPQNQYAFCLQCNTLN</sequence>
<gene>
    <name evidence="10" type="ORF">CRV10_00760</name>
</gene>
<keyword evidence="3" id="KW-0645">Protease</keyword>
<comment type="subcellular location">
    <subcellularLocation>
        <location evidence="1">Membrane</location>
    </subcellularLocation>
</comment>
<dbReference type="Gene3D" id="6.20.330.10">
    <property type="match status" value="1"/>
</dbReference>
<comment type="similarity">
    <text evidence="2">Belongs to the peptidase S49 family.</text>
</comment>
<dbReference type="InterPro" id="IPR004634">
    <property type="entry name" value="Pept_S49_pIV"/>
</dbReference>
<keyword evidence="8" id="KW-0812">Transmembrane</keyword>
<dbReference type="PANTHER" id="PTHR33209:SF1">
    <property type="entry name" value="PEPTIDASE S49 DOMAIN-CONTAINING PROTEIN"/>
    <property type="match status" value="1"/>
</dbReference>
<comment type="caution">
    <text evidence="10">The sequence shown here is derived from an EMBL/GenBank/DDBJ whole genome shotgun (WGS) entry which is preliminary data.</text>
</comment>
<evidence type="ECO:0000259" key="9">
    <source>
        <dbReference type="Pfam" id="PF01343"/>
    </source>
</evidence>
<dbReference type="SUPFAM" id="SSF52096">
    <property type="entry name" value="ClpP/crotonase"/>
    <property type="match status" value="2"/>
</dbReference>
<feature type="transmembrane region" description="Helical" evidence="8">
    <location>
        <begin position="21"/>
        <end position="43"/>
    </location>
</feature>
<dbReference type="Gene3D" id="3.90.226.10">
    <property type="entry name" value="2-enoyl-CoA Hydratase, Chain A, domain 1"/>
    <property type="match status" value="3"/>
</dbReference>
<dbReference type="AlphaFoldDB" id="A0A2P5SWT1"/>
<dbReference type="InterPro" id="IPR001907">
    <property type="entry name" value="ClpP"/>
</dbReference>
<accession>A0A2P5SWT1</accession>
<dbReference type="NCBIfam" id="TIGR00706">
    <property type="entry name" value="SppA_dom"/>
    <property type="match status" value="1"/>
</dbReference>
<feature type="active site" description="Nucleophile" evidence="7">
    <location>
        <position position="412"/>
    </location>
</feature>
<dbReference type="InterPro" id="IPR047272">
    <property type="entry name" value="S49_SppA_C"/>
</dbReference>
<dbReference type="InterPro" id="IPR047217">
    <property type="entry name" value="S49_SppA_67K_type_N"/>
</dbReference>
<dbReference type="GO" id="GO:0004176">
    <property type="term" value="F:ATP-dependent peptidase activity"/>
    <property type="evidence" value="ECO:0007669"/>
    <property type="project" value="InterPro"/>
</dbReference>
<evidence type="ECO:0000256" key="8">
    <source>
        <dbReference type="SAM" id="Phobius"/>
    </source>
</evidence>
<evidence type="ECO:0000313" key="11">
    <source>
        <dbReference type="Proteomes" id="UP000296144"/>
    </source>
</evidence>
<evidence type="ECO:0000256" key="1">
    <source>
        <dbReference type="ARBA" id="ARBA00004370"/>
    </source>
</evidence>
<dbReference type="PRINTS" id="PR00127">
    <property type="entry name" value="CLPPROTEASEP"/>
</dbReference>
<dbReference type="CDD" id="cd07018">
    <property type="entry name" value="S49_SppA_67K_type"/>
    <property type="match status" value="1"/>
</dbReference>
<keyword evidence="4" id="KW-0378">Hydrolase</keyword>
<proteinExistence type="inferred from homology"/>
<dbReference type="NCBIfam" id="TIGR00705">
    <property type="entry name" value="SppA_67K"/>
    <property type="match status" value="1"/>
</dbReference>
<feature type="active site" description="Proton donor/acceptor" evidence="7">
    <location>
        <position position="212"/>
    </location>
</feature>
<dbReference type="GO" id="GO:0016020">
    <property type="term" value="C:membrane"/>
    <property type="evidence" value="ECO:0007669"/>
    <property type="project" value="UniProtKB-SubCell"/>
</dbReference>
<dbReference type="GO" id="GO:0006465">
    <property type="term" value="P:signal peptide processing"/>
    <property type="evidence" value="ECO:0007669"/>
    <property type="project" value="InterPro"/>
</dbReference>
<reference evidence="10 11" key="1">
    <citation type="journal article" date="2018" name="Genome Biol. Evol.">
        <title>Cladogenesis and Genomic Streamlining in Extracellular Endosymbionts of Tropical Stink Bugs.</title>
        <authorList>
            <person name="Otero-Bravo A."/>
            <person name="Goffredi S."/>
            <person name="Sabree Z.L."/>
        </authorList>
    </citation>
    <scope>NUCLEOTIDE SEQUENCE [LARGE SCALE GENOMIC DNA]</scope>
    <source>
        <strain evidence="10 11">SoEL</strain>
    </source>
</reference>
<dbReference type="InterPro" id="IPR004635">
    <property type="entry name" value="Pept_S49_SppA"/>
</dbReference>
<evidence type="ECO:0000256" key="7">
    <source>
        <dbReference type="PIRSR" id="PIRSR001217-1"/>
    </source>
</evidence>
<keyword evidence="5" id="KW-0720">Serine protease</keyword>
<dbReference type="PIRSF" id="PIRSF001217">
    <property type="entry name" value="Protease_4_SppA"/>
    <property type="match status" value="1"/>
</dbReference>
<evidence type="ECO:0000256" key="4">
    <source>
        <dbReference type="ARBA" id="ARBA00022801"/>
    </source>
</evidence>
<evidence type="ECO:0000256" key="5">
    <source>
        <dbReference type="ARBA" id="ARBA00022825"/>
    </source>
</evidence>
<dbReference type="RefSeq" id="WP_136129938.1">
    <property type="nucleotide sequence ID" value="NZ_PDKU01000001.1"/>
</dbReference>
<evidence type="ECO:0000256" key="3">
    <source>
        <dbReference type="ARBA" id="ARBA00022670"/>
    </source>
</evidence>
<feature type="domain" description="Peptidase S49" evidence="9">
    <location>
        <begin position="395"/>
        <end position="545"/>
    </location>
</feature>
<keyword evidence="6 8" id="KW-0472">Membrane</keyword>